<evidence type="ECO:0000256" key="4">
    <source>
        <dbReference type="ARBA" id="ARBA00023134"/>
    </source>
</evidence>
<keyword evidence="3" id="KW-0488">Methylation</keyword>
<protein>
    <submittedName>
        <fullName evidence="9">GTP-binding protein Di-Ras2</fullName>
    </submittedName>
</protein>
<comment type="similarity">
    <text evidence="7">Belongs to the small GTPase superfamily. RasD family.</text>
</comment>
<keyword evidence="5" id="KW-0472">Membrane</keyword>
<reference evidence="9 10" key="1">
    <citation type="submission" date="2015-12" db="EMBL/GenBank/DDBJ databases">
        <title>The genome of Folsomia candida.</title>
        <authorList>
            <person name="Faddeeva A."/>
            <person name="Derks M.F."/>
            <person name="Anvar Y."/>
            <person name="Smit S."/>
            <person name="Van Straalen N."/>
            <person name="Roelofs D."/>
        </authorList>
    </citation>
    <scope>NUCLEOTIDE SEQUENCE [LARGE SCALE GENOMIC DNA]</scope>
    <source>
        <strain evidence="9 10">VU population</strain>
        <tissue evidence="9">Whole body</tissue>
    </source>
</reference>
<dbReference type="InterPro" id="IPR005225">
    <property type="entry name" value="Small_GTP-bd"/>
</dbReference>
<dbReference type="Gene3D" id="3.40.50.300">
    <property type="entry name" value="P-loop containing nucleotide triphosphate hydrolases"/>
    <property type="match status" value="2"/>
</dbReference>
<dbReference type="SMART" id="SM00174">
    <property type="entry name" value="RHO"/>
    <property type="match status" value="1"/>
</dbReference>
<keyword evidence="4" id="KW-0547">Nucleotide-binding</keyword>
<organism evidence="9 10">
    <name type="scientific">Folsomia candida</name>
    <name type="common">Springtail</name>
    <dbReference type="NCBI Taxonomy" id="158441"/>
    <lineage>
        <taxon>Eukaryota</taxon>
        <taxon>Metazoa</taxon>
        <taxon>Ecdysozoa</taxon>
        <taxon>Arthropoda</taxon>
        <taxon>Hexapoda</taxon>
        <taxon>Collembola</taxon>
        <taxon>Entomobryomorpha</taxon>
        <taxon>Isotomoidea</taxon>
        <taxon>Isotomidae</taxon>
        <taxon>Proisotominae</taxon>
        <taxon>Folsomia</taxon>
    </lineage>
</organism>
<feature type="compositionally biased region" description="Polar residues" evidence="8">
    <location>
        <begin position="269"/>
        <end position="286"/>
    </location>
</feature>
<dbReference type="GO" id="GO:0005525">
    <property type="term" value="F:GTP binding"/>
    <property type="evidence" value="ECO:0007669"/>
    <property type="project" value="UniProtKB-KW"/>
</dbReference>
<dbReference type="PROSITE" id="PS51420">
    <property type="entry name" value="RHO"/>
    <property type="match status" value="1"/>
</dbReference>
<name>A0A226DDZ0_FOLCA</name>
<evidence type="ECO:0000256" key="2">
    <source>
        <dbReference type="ARBA" id="ARBA00022475"/>
    </source>
</evidence>
<dbReference type="InterPro" id="IPR001806">
    <property type="entry name" value="Small_GTPase"/>
</dbReference>
<evidence type="ECO:0000313" key="9">
    <source>
        <dbReference type="EMBL" id="OXA43792.1"/>
    </source>
</evidence>
<evidence type="ECO:0000256" key="7">
    <source>
        <dbReference type="ARBA" id="ARBA00038061"/>
    </source>
</evidence>
<dbReference type="PRINTS" id="PR00449">
    <property type="entry name" value="RASTRNSFRMNG"/>
</dbReference>
<evidence type="ECO:0000256" key="6">
    <source>
        <dbReference type="ARBA" id="ARBA00023288"/>
    </source>
</evidence>
<dbReference type="STRING" id="158441.A0A226DDZ0"/>
<dbReference type="Pfam" id="PF00071">
    <property type="entry name" value="Ras"/>
    <property type="match status" value="2"/>
</dbReference>
<gene>
    <name evidence="9" type="ORF">Fcan01_21489</name>
</gene>
<dbReference type="NCBIfam" id="TIGR00231">
    <property type="entry name" value="small_GTP"/>
    <property type="match status" value="1"/>
</dbReference>
<evidence type="ECO:0000256" key="8">
    <source>
        <dbReference type="SAM" id="MobiDB-lite"/>
    </source>
</evidence>
<feature type="region of interest" description="Disordered" evidence="8">
    <location>
        <begin position="216"/>
        <end position="328"/>
    </location>
</feature>
<dbReference type="PANTHER" id="PTHR46149:SF7">
    <property type="entry name" value="GTP-BINDING PROTEIN DI-RAS2"/>
    <property type="match status" value="1"/>
</dbReference>
<feature type="compositionally biased region" description="Low complexity" evidence="8">
    <location>
        <begin position="244"/>
        <end position="268"/>
    </location>
</feature>
<evidence type="ECO:0000256" key="1">
    <source>
        <dbReference type="ARBA" id="ARBA00004193"/>
    </source>
</evidence>
<dbReference type="OrthoDB" id="265044at2759"/>
<comment type="subcellular location">
    <subcellularLocation>
        <location evidence="1">Cell membrane</location>
        <topology evidence="1">Lipid-anchor</topology>
    </subcellularLocation>
</comment>
<dbReference type="InterPro" id="IPR027417">
    <property type="entry name" value="P-loop_NTPase"/>
</dbReference>
<feature type="compositionally biased region" description="Basic residues" evidence="8">
    <location>
        <begin position="296"/>
        <end position="313"/>
    </location>
</feature>
<accession>A0A226DDZ0</accession>
<dbReference type="PROSITE" id="PS51421">
    <property type="entry name" value="RAS"/>
    <property type="match status" value="1"/>
</dbReference>
<dbReference type="SUPFAM" id="SSF52540">
    <property type="entry name" value="P-loop containing nucleoside triphosphate hydrolases"/>
    <property type="match status" value="1"/>
</dbReference>
<dbReference type="SMART" id="SM00173">
    <property type="entry name" value="RAS"/>
    <property type="match status" value="1"/>
</dbReference>
<dbReference type="EMBL" id="LNIX01000021">
    <property type="protein sequence ID" value="OXA43792.1"/>
    <property type="molecule type" value="Genomic_DNA"/>
</dbReference>
<proteinExistence type="inferred from homology"/>
<dbReference type="SMART" id="SM00175">
    <property type="entry name" value="RAB"/>
    <property type="match status" value="1"/>
</dbReference>
<dbReference type="PROSITE" id="PS51419">
    <property type="entry name" value="RAB"/>
    <property type="match status" value="1"/>
</dbReference>
<keyword evidence="6" id="KW-0449">Lipoprotein</keyword>
<dbReference type="GO" id="GO:0005886">
    <property type="term" value="C:plasma membrane"/>
    <property type="evidence" value="ECO:0007669"/>
    <property type="project" value="UniProtKB-SubCell"/>
</dbReference>
<keyword evidence="10" id="KW-1185">Reference proteome</keyword>
<dbReference type="OMA" id="LIVREAW"/>
<evidence type="ECO:0000256" key="3">
    <source>
        <dbReference type="ARBA" id="ARBA00022481"/>
    </source>
</evidence>
<sequence length="328" mass="36330">MMGDYERIRLVTLGGPAVGKSAIVKRFLFNTFSEKYKPTVEDLYNQEYDFGSVTLKVDILDTAGDLQFPAMRRLSIATGQHFQKLCFGALRPCSRLNFTCAQLFAKMPRDVMAHAFLITYSVDNRATFELVKGLFEEIREQRADFEDIPIVVTGNKIDVGLLNRNVQHDEVCDWLECSWPSLKVKVVDCSAKEDINIRDVFRSFLPLSKLAVETEENVSGLKRRSSASSAHAKSPVAPRSPGPASASNTFFGSSSSPPQSATPPSSNSRGGTPTKNPASPSYQQFLTEECALSNRQKPRSRSLMRRSSKKVKQQVRDVSGGPGDCQMS</sequence>
<dbReference type="PANTHER" id="PTHR46149">
    <property type="entry name" value="MIP08469P"/>
    <property type="match status" value="1"/>
</dbReference>
<comment type="caution">
    <text evidence="9">The sequence shown here is derived from an EMBL/GenBank/DDBJ whole genome shotgun (WGS) entry which is preliminary data.</text>
</comment>
<dbReference type="InterPro" id="IPR052236">
    <property type="entry name" value="Small_GTPase_RasD"/>
</dbReference>
<dbReference type="Proteomes" id="UP000198287">
    <property type="component" value="Unassembled WGS sequence"/>
</dbReference>
<keyword evidence="4" id="KW-0342">GTP-binding</keyword>
<dbReference type="AlphaFoldDB" id="A0A226DDZ0"/>
<evidence type="ECO:0000313" key="10">
    <source>
        <dbReference type="Proteomes" id="UP000198287"/>
    </source>
</evidence>
<dbReference type="GO" id="GO:0003924">
    <property type="term" value="F:GTPase activity"/>
    <property type="evidence" value="ECO:0007669"/>
    <property type="project" value="InterPro"/>
</dbReference>
<evidence type="ECO:0000256" key="5">
    <source>
        <dbReference type="ARBA" id="ARBA00023136"/>
    </source>
</evidence>
<keyword evidence="2" id="KW-1003">Cell membrane</keyword>